<dbReference type="RefSeq" id="WP_047886729.1">
    <property type="nucleotide sequence ID" value="NZ_LDOU01000019.1"/>
</dbReference>
<keyword evidence="2" id="KW-1185">Reference proteome</keyword>
<dbReference type="STRING" id="320778.ABT57_18405"/>
<dbReference type="AlphaFoldDB" id="A0A0J1H5C0"/>
<accession>A0A0J1H5C0</accession>
<dbReference type="PATRIC" id="fig|320778.3.peg.4001"/>
<sequence length="75" mass="8005">MIVTSAPCAAFGKVVWPGNILQVFVAPQGADIENVEGFELITQEQAHDLVTNHGAHLVMLPGSFCFLQGIVDALK</sequence>
<organism evidence="1 2">
    <name type="scientific">Photobacterium ganghwense</name>
    <dbReference type="NCBI Taxonomy" id="320778"/>
    <lineage>
        <taxon>Bacteria</taxon>
        <taxon>Pseudomonadati</taxon>
        <taxon>Pseudomonadota</taxon>
        <taxon>Gammaproteobacteria</taxon>
        <taxon>Vibrionales</taxon>
        <taxon>Vibrionaceae</taxon>
        <taxon>Photobacterium</taxon>
    </lineage>
</organism>
<reference evidence="1 2" key="1">
    <citation type="submission" date="2015-05" db="EMBL/GenBank/DDBJ databases">
        <title>Photobacterium galathea sp. nov.</title>
        <authorList>
            <person name="Machado H."/>
            <person name="Gram L."/>
        </authorList>
    </citation>
    <scope>NUCLEOTIDE SEQUENCE [LARGE SCALE GENOMIC DNA]</scope>
    <source>
        <strain evidence="1 2">DSM 22954</strain>
    </source>
</reference>
<dbReference type="Proteomes" id="UP000035909">
    <property type="component" value="Unassembled WGS sequence"/>
</dbReference>
<gene>
    <name evidence="1" type="ORF">ABT57_18405</name>
</gene>
<name>A0A0J1H5C0_9GAMM</name>
<evidence type="ECO:0000313" key="1">
    <source>
        <dbReference type="EMBL" id="KLV06901.1"/>
    </source>
</evidence>
<protein>
    <submittedName>
        <fullName evidence="1">Uncharacterized protein</fullName>
    </submittedName>
</protein>
<evidence type="ECO:0000313" key="2">
    <source>
        <dbReference type="Proteomes" id="UP000035909"/>
    </source>
</evidence>
<dbReference type="EMBL" id="LDOU01000019">
    <property type="protein sequence ID" value="KLV06901.1"/>
    <property type="molecule type" value="Genomic_DNA"/>
</dbReference>
<comment type="caution">
    <text evidence="1">The sequence shown here is derived from an EMBL/GenBank/DDBJ whole genome shotgun (WGS) entry which is preliminary data.</text>
</comment>
<dbReference type="OrthoDB" id="9900039at2"/>
<proteinExistence type="predicted"/>